<comment type="cofactor">
    <cofactor evidence="1">
        <name>pyridoxal 5'-phosphate</name>
        <dbReference type="ChEBI" id="CHEBI:597326"/>
    </cofactor>
</comment>
<keyword evidence="9" id="KW-1185">Reference proteome</keyword>
<dbReference type="Proteomes" id="UP000482634">
    <property type="component" value="Unassembled WGS sequence"/>
</dbReference>
<evidence type="ECO:0000256" key="6">
    <source>
        <dbReference type="ARBA" id="ARBA00022898"/>
    </source>
</evidence>
<dbReference type="InterPro" id="IPR049943">
    <property type="entry name" value="Ser_HO-MeTrfase-like"/>
</dbReference>
<dbReference type="InterPro" id="IPR039429">
    <property type="entry name" value="SHMT-like_dom"/>
</dbReference>
<protein>
    <submittedName>
        <fullName evidence="8">Serine hydroxymethyltransferase</fullName>
        <ecNumber evidence="8">2.1.2.1</ecNumber>
    </submittedName>
</protein>
<name>A0A6B3NUA8_9PSED</name>
<evidence type="ECO:0000256" key="1">
    <source>
        <dbReference type="ARBA" id="ARBA00001933"/>
    </source>
</evidence>
<dbReference type="InterPro" id="IPR019798">
    <property type="entry name" value="Ser_HO-MeTrfase_PLP_BS"/>
</dbReference>
<dbReference type="GO" id="GO:0004372">
    <property type="term" value="F:glycine hydroxymethyltransferase activity"/>
    <property type="evidence" value="ECO:0007669"/>
    <property type="project" value="UniProtKB-EC"/>
</dbReference>
<keyword evidence="6" id="KW-0663">Pyridoxal phosphate</keyword>
<keyword evidence="8" id="KW-0489">Methyltransferase</keyword>
<evidence type="ECO:0000313" key="9">
    <source>
        <dbReference type="Proteomes" id="UP000482634"/>
    </source>
</evidence>
<dbReference type="EMBL" id="JAAHBU010000096">
    <property type="protein sequence ID" value="NER63860.1"/>
    <property type="molecule type" value="Genomic_DNA"/>
</dbReference>
<dbReference type="PROSITE" id="PS00096">
    <property type="entry name" value="SHMT"/>
    <property type="match status" value="1"/>
</dbReference>
<dbReference type="Gene3D" id="3.90.1150.10">
    <property type="entry name" value="Aspartate Aminotransferase, domain 1"/>
    <property type="match status" value="1"/>
</dbReference>
<accession>A0A6B3NUA8</accession>
<gene>
    <name evidence="8" type="ORF">G3436_08065</name>
</gene>
<proteinExistence type="inferred from homology"/>
<evidence type="ECO:0000256" key="2">
    <source>
        <dbReference type="ARBA" id="ARBA00006376"/>
    </source>
</evidence>
<dbReference type="GO" id="GO:0030170">
    <property type="term" value="F:pyridoxal phosphate binding"/>
    <property type="evidence" value="ECO:0007669"/>
    <property type="project" value="InterPro"/>
</dbReference>
<keyword evidence="4" id="KW-0028">Amino-acid biosynthesis</keyword>
<dbReference type="GO" id="GO:0008168">
    <property type="term" value="F:methyltransferase activity"/>
    <property type="evidence" value="ECO:0007669"/>
    <property type="project" value="UniProtKB-KW"/>
</dbReference>
<dbReference type="Pfam" id="PF00464">
    <property type="entry name" value="SHMT"/>
    <property type="match status" value="1"/>
</dbReference>
<dbReference type="InterPro" id="IPR015422">
    <property type="entry name" value="PyrdxlP-dep_Trfase_small"/>
</dbReference>
<keyword evidence="5 8" id="KW-0808">Transferase</keyword>
<evidence type="ECO:0000256" key="3">
    <source>
        <dbReference type="ARBA" id="ARBA00022563"/>
    </source>
</evidence>
<comment type="caution">
    <text evidence="8">The sequence shown here is derived from an EMBL/GenBank/DDBJ whole genome shotgun (WGS) entry which is preliminary data.</text>
</comment>
<dbReference type="GO" id="GO:0046653">
    <property type="term" value="P:tetrahydrofolate metabolic process"/>
    <property type="evidence" value="ECO:0007669"/>
    <property type="project" value="TreeGrafter"/>
</dbReference>
<dbReference type="GO" id="GO:0019264">
    <property type="term" value="P:glycine biosynthetic process from serine"/>
    <property type="evidence" value="ECO:0007669"/>
    <property type="project" value="TreeGrafter"/>
</dbReference>
<dbReference type="NCBIfam" id="NF000586">
    <property type="entry name" value="PRK00011.1"/>
    <property type="match status" value="1"/>
</dbReference>
<dbReference type="GO" id="GO:0032259">
    <property type="term" value="P:methylation"/>
    <property type="evidence" value="ECO:0007669"/>
    <property type="project" value="UniProtKB-KW"/>
</dbReference>
<dbReference type="EC" id="2.1.2.1" evidence="8"/>
<dbReference type="InterPro" id="IPR015424">
    <property type="entry name" value="PyrdxlP-dep_Trfase"/>
</dbReference>
<dbReference type="InterPro" id="IPR015421">
    <property type="entry name" value="PyrdxlP-dep_Trfase_major"/>
</dbReference>
<sequence>FPRFRQIADKVGAYLFVDMAHVAGLVAAGLYPNPLPYADVVTTTTHKTLRGPRGGLILAKANEALEKKLNAAVFPGGQGGPLMHVIAAKAVCFKEALEPGFKAYQQQVIDNAQAMAGVFIARGYDVVSGGTDNHLFLVSLIRQGLTGKEADAALGRAHITVNKNAVPNDPQSPFVTSGLRIGTPAVTSRGFKVAQCSELAGWICDILDNLGDADVEADVARNVSALCADFPVYR</sequence>
<dbReference type="RefSeq" id="WP_163943359.1">
    <property type="nucleotide sequence ID" value="NZ_JAAHBU010000096.1"/>
</dbReference>
<dbReference type="GO" id="GO:0005829">
    <property type="term" value="C:cytosol"/>
    <property type="evidence" value="ECO:0007669"/>
    <property type="project" value="TreeGrafter"/>
</dbReference>
<dbReference type="Gene3D" id="3.40.640.10">
    <property type="entry name" value="Type I PLP-dependent aspartate aminotransferase-like (Major domain)"/>
    <property type="match status" value="1"/>
</dbReference>
<dbReference type="SUPFAM" id="SSF53383">
    <property type="entry name" value="PLP-dependent transferases"/>
    <property type="match status" value="1"/>
</dbReference>
<dbReference type="PANTHER" id="PTHR11680">
    <property type="entry name" value="SERINE HYDROXYMETHYLTRANSFERASE"/>
    <property type="match status" value="1"/>
</dbReference>
<dbReference type="GO" id="GO:0006730">
    <property type="term" value="P:one-carbon metabolic process"/>
    <property type="evidence" value="ECO:0007669"/>
    <property type="project" value="UniProtKB-KW"/>
</dbReference>
<evidence type="ECO:0000256" key="5">
    <source>
        <dbReference type="ARBA" id="ARBA00022679"/>
    </source>
</evidence>
<evidence type="ECO:0000256" key="4">
    <source>
        <dbReference type="ARBA" id="ARBA00022605"/>
    </source>
</evidence>
<reference evidence="8 9" key="1">
    <citation type="submission" date="2020-02" db="EMBL/GenBank/DDBJ databases">
        <title>Broccoli isolated Pseudomonas sp.</title>
        <authorList>
            <person name="Fujikawa T."/>
            <person name="Sawada H."/>
        </authorList>
    </citation>
    <scope>NUCLEOTIDE SEQUENCE [LARGE SCALE GENOMIC DNA]</scope>
    <source>
        <strain evidence="8 9">MAFF212427</strain>
    </source>
</reference>
<comment type="similarity">
    <text evidence="2">Belongs to the SHMT family.</text>
</comment>
<dbReference type="PANTHER" id="PTHR11680:SF50">
    <property type="entry name" value="SERINE HYDROXYMETHYLTRANSFERASE"/>
    <property type="match status" value="1"/>
</dbReference>
<dbReference type="AlphaFoldDB" id="A0A6B3NUA8"/>
<organism evidence="8 9">
    <name type="scientific">Pseudomonas brassicae</name>
    <dbReference type="NCBI Taxonomy" id="2708063"/>
    <lineage>
        <taxon>Bacteria</taxon>
        <taxon>Pseudomonadati</taxon>
        <taxon>Pseudomonadota</taxon>
        <taxon>Gammaproteobacteria</taxon>
        <taxon>Pseudomonadales</taxon>
        <taxon>Pseudomonadaceae</taxon>
        <taxon>Pseudomonas</taxon>
    </lineage>
</organism>
<feature type="non-terminal residue" evidence="8">
    <location>
        <position position="1"/>
    </location>
</feature>
<feature type="domain" description="Serine hydroxymethyltransferase-like" evidence="7">
    <location>
        <begin position="1"/>
        <end position="203"/>
    </location>
</feature>
<evidence type="ECO:0000259" key="7">
    <source>
        <dbReference type="Pfam" id="PF00464"/>
    </source>
</evidence>
<dbReference type="FunFam" id="3.90.1150.10:FF:000003">
    <property type="entry name" value="Serine hydroxymethyltransferase"/>
    <property type="match status" value="1"/>
</dbReference>
<evidence type="ECO:0000313" key="8">
    <source>
        <dbReference type="EMBL" id="NER63860.1"/>
    </source>
</evidence>
<keyword evidence="3" id="KW-0554">One-carbon metabolism</keyword>